<dbReference type="Proteomes" id="UP000886808">
    <property type="component" value="Unassembled WGS sequence"/>
</dbReference>
<dbReference type="SFLD" id="SFLDG01129">
    <property type="entry name" value="C1.5:_HAD__Beta-PGM__Phosphata"/>
    <property type="match status" value="1"/>
</dbReference>
<gene>
    <name evidence="5" type="ORF">H9746_06915</name>
</gene>
<organism evidence="5 6">
    <name type="scientific">Candidatus Butyricicoccus avistercoris</name>
    <dbReference type="NCBI Taxonomy" id="2838518"/>
    <lineage>
        <taxon>Bacteria</taxon>
        <taxon>Bacillati</taxon>
        <taxon>Bacillota</taxon>
        <taxon>Clostridia</taxon>
        <taxon>Eubacteriales</taxon>
        <taxon>Butyricicoccaceae</taxon>
        <taxon>Butyricicoccus</taxon>
    </lineage>
</organism>
<dbReference type="Pfam" id="PF13419">
    <property type="entry name" value="HAD_2"/>
    <property type="match status" value="1"/>
</dbReference>
<dbReference type="GO" id="GO:0016791">
    <property type="term" value="F:phosphatase activity"/>
    <property type="evidence" value="ECO:0007669"/>
    <property type="project" value="TreeGrafter"/>
</dbReference>
<dbReference type="GO" id="GO:0044281">
    <property type="term" value="P:small molecule metabolic process"/>
    <property type="evidence" value="ECO:0007669"/>
    <property type="project" value="UniProtKB-ARBA"/>
</dbReference>
<dbReference type="InterPro" id="IPR006439">
    <property type="entry name" value="HAD-SF_hydro_IA"/>
</dbReference>
<dbReference type="InterPro" id="IPR041492">
    <property type="entry name" value="HAD_2"/>
</dbReference>
<dbReference type="Gene3D" id="3.40.50.1000">
    <property type="entry name" value="HAD superfamily/HAD-like"/>
    <property type="match status" value="1"/>
</dbReference>
<reference evidence="5" key="2">
    <citation type="submission" date="2021-04" db="EMBL/GenBank/DDBJ databases">
        <authorList>
            <person name="Gilroy R."/>
        </authorList>
    </citation>
    <scope>NUCLEOTIDE SEQUENCE</scope>
    <source>
        <strain evidence="5">CHK193-4272</strain>
    </source>
</reference>
<dbReference type="SUPFAM" id="SSF56784">
    <property type="entry name" value="HAD-like"/>
    <property type="match status" value="1"/>
</dbReference>
<dbReference type="SFLD" id="SFLDS00003">
    <property type="entry name" value="Haloacid_Dehalogenase"/>
    <property type="match status" value="1"/>
</dbReference>
<dbReference type="GO" id="GO:0046872">
    <property type="term" value="F:metal ion binding"/>
    <property type="evidence" value="ECO:0007669"/>
    <property type="project" value="UniProtKB-KW"/>
</dbReference>
<keyword evidence="2" id="KW-0479">Metal-binding</keyword>
<dbReference type="Gene3D" id="1.10.150.520">
    <property type="match status" value="1"/>
</dbReference>
<evidence type="ECO:0000313" key="5">
    <source>
        <dbReference type="EMBL" id="HIV62553.1"/>
    </source>
</evidence>
<keyword evidence="4" id="KW-0460">Magnesium</keyword>
<reference evidence="5" key="1">
    <citation type="journal article" date="2021" name="PeerJ">
        <title>Extensive microbial diversity within the chicken gut microbiome revealed by metagenomics and culture.</title>
        <authorList>
            <person name="Gilroy R."/>
            <person name="Ravi A."/>
            <person name="Getino M."/>
            <person name="Pursley I."/>
            <person name="Horton D.L."/>
            <person name="Alikhan N.F."/>
            <person name="Baker D."/>
            <person name="Gharbi K."/>
            <person name="Hall N."/>
            <person name="Watson M."/>
            <person name="Adriaenssens E.M."/>
            <person name="Foster-Nyarko E."/>
            <person name="Jarju S."/>
            <person name="Secka A."/>
            <person name="Antonio M."/>
            <person name="Oren A."/>
            <person name="Chaudhuri R.R."/>
            <person name="La Ragione R."/>
            <person name="Hildebrand F."/>
            <person name="Pallen M.J."/>
        </authorList>
    </citation>
    <scope>NUCLEOTIDE SEQUENCE</scope>
    <source>
        <strain evidence="5">CHK193-4272</strain>
    </source>
</reference>
<keyword evidence="3 5" id="KW-0378">Hydrolase</keyword>
<dbReference type="NCBIfam" id="TIGR01549">
    <property type="entry name" value="HAD-SF-IA-v1"/>
    <property type="match status" value="1"/>
</dbReference>
<comment type="cofactor">
    <cofactor evidence="1">
        <name>Mg(2+)</name>
        <dbReference type="ChEBI" id="CHEBI:18420"/>
    </cofactor>
</comment>
<dbReference type="PRINTS" id="PR00413">
    <property type="entry name" value="HADHALOGNASE"/>
</dbReference>
<proteinExistence type="predicted"/>
<evidence type="ECO:0000256" key="3">
    <source>
        <dbReference type="ARBA" id="ARBA00022801"/>
    </source>
</evidence>
<accession>A0A9D1PI35</accession>
<dbReference type="PANTHER" id="PTHR46470">
    <property type="entry name" value="N-ACYLNEURAMINATE-9-PHOSPHATASE"/>
    <property type="match status" value="1"/>
</dbReference>
<dbReference type="PANTHER" id="PTHR46470:SF2">
    <property type="entry name" value="GLYCERALDEHYDE 3-PHOSPHATE PHOSPHATASE"/>
    <property type="match status" value="1"/>
</dbReference>
<name>A0A9D1PI35_9FIRM</name>
<evidence type="ECO:0000256" key="2">
    <source>
        <dbReference type="ARBA" id="ARBA00022723"/>
    </source>
</evidence>
<evidence type="ECO:0000256" key="4">
    <source>
        <dbReference type="ARBA" id="ARBA00022842"/>
    </source>
</evidence>
<dbReference type="AlphaFoldDB" id="A0A9D1PI35"/>
<comment type="caution">
    <text evidence="5">The sequence shown here is derived from an EMBL/GenBank/DDBJ whole genome shotgun (WGS) entry which is preliminary data.</text>
</comment>
<dbReference type="InterPro" id="IPR023214">
    <property type="entry name" value="HAD_sf"/>
</dbReference>
<evidence type="ECO:0000256" key="1">
    <source>
        <dbReference type="ARBA" id="ARBA00001946"/>
    </source>
</evidence>
<sequence>MIKAVFFDIDNTVYSYDASHKHAMWELYEYCKQNLDLTPEQFDNAIENAKKLVDVRLGSVCAATHNRLIRFQTMLEMLKKPLFPFAYDMEKCYWNSLIEFAKPEESIENLMQNLKKQGYFVGVGTNMTADWQFVKLNKFGLGKYIDALVTSEEVSVEKPDKKLFEVCAEKAQAKPSECVFIGDSIKHDMEGAANAGMKTILYAGCLEGKKLEKAQKSGYTVIHHFDECLDIIHKFENTDFLKNHFK</sequence>
<dbReference type="InterPro" id="IPR051400">
    <property type="entry name" value="HAD-like_hydrolase"/>
</dbReference>
<dbReference type="InterPro" id="IPR036412">
    <property type="entry name" value="HAD-like_sf"/>
</dbReference>
<dbReference type="NCBIfam" id="TIGR01509">
    <property type="entry name" value="HAD-SF-IA-v3"/>
    <property type="match status" value="1"/>
</dbReference>
<protein>
    <submittedName>
        <fullName evidence="5">HAD family hydrolase</fullName>
    </submittedName>
</protein>
<evidence type="ECO:0000313" key="6">
    <source>
        <dbReference type="Proteomes" id="UP000886808"/>
    </source>
</evidence>
<dbReference type="EMBL" id="DXIE01000037">
    <property type="protein sequence ID" value="HIV62553.1"/>
    <property type="molecule type" value="Genomic_DNA"/>
</dbReference>